<gene>
    <name evidence="1" type="ORF">GRI36_09795</name>
</gene>
<evidence type="ECO:0000313" key="2">
    <source>
        <dbReference type="Proteomes" id="UP000468943"/>
    </source>
</evidence>
<comment type="caution">
    <text evidence="1">The sequence shown here is derived from an EMBL/GenBank/DDBJ whole genome shotgun (WGS) entry which is preliminary data.</text>
</comment>
<reference evidence="1 2" key="1">
    <citation type="submission" date="2019-12" db="EMBL/GenBank/DDBJ databases">
        <title>Genomic-based taxomic classification of the family Erythrobacteraceae.</title>
        <authorList>
            <person name="Xu L."/>
        </authorList>
    </citation>
    <scope>NUCLEOTIDE SEQUENCE [LARGE SCALE GENOMIC DNA]</scope>
    <source>
        <strain evidence="1 2">JCM 17802</strain>
    </source>
</reference>
<sequence>MTLQNGMKLGGKAILWADTAAYDKESGNLLGYISKAFQGLEWPFVGTVTTVGCTPAEIAEQVGNAYPSNLGELLAAATEASKSAVERGAFARILLAVADNGKPRLFIVSGCDIDGLGVPHEPLEVEAWTSSHYRDAPILDGFQKGWTRHRMKKAIAHQCDTPAHYMGLSKPGIYVGGNVVRYEVSAKGVSSAVERAV</sequence>
<organism evidence="1 2">
    <name type="scientific">Pontixanthobacter gangjinensis</name>
    <dbReference type="NCBI Taxonomy" id="1028742"/>
    <lineage>
        <taxon>Bacteria</taxon>
        <taxon>Pseudomonadati</taxon>
        <taxon>Pseudomonadota</taxon>
        <taxon>Alphaproteobacteria</taxon>
        <taxon>Sphingomonadales</taxon>
        <taxon>Erythrobacteraceae</taxon>
        <taxon>Pontixanthobacter</taxon>
    </lineage>
</organism>
<proteinExistence type="predicted"/>
<dbReference type="RefSeq" id="WP_160598293.1">
    <property type="nucleotide sequence ID" value="NZ_WTYS01000001.1"/>
</dbReference>
<name>A0A6I4SN81_9SPHN</name>
<dbReference type="EMBL" id="WTYS01000001">
    <property type="protein sequence ID" value="MXO57174.1"/>
    <property type="molecule type" value="Genomic_DNA"/>
</dbReference>
<evidence type="ECO:0000313" key="1">
    <source>
        <dbReference type="EMBL" id="MXO57174.1"/>
    </source>
</evidence>
<dbReference type="Proteomes" id="UP000468943">
    <property type="component" value="Unassembled WGS sequence"/>
</dbReference>
<keyword evidence="2" id="KW-1185">Reference proteome</keyword>
<accession>A0A6I4SN81</accession>
<dbReference type="OrthoDB" id="7428205at2"/>
<dbReference type="AlphaFoldDB" id="A0A6I4SN81"/>
<protein>
    <submittedName>
        <fullName evidence="1">Uncharacterized protein</fullName>
    </submittedName>
</protein>